<evidence type="ECO:0008006" key="4">
    <source>
        <dbReference type="Google" id="ProtNLM"/>
    </source>
</evidence>
<keyword evidence="3" id="KW-1185">Reference proteome</keyword>
<protein>
    <recommendedName>
        <fullName evidence="4">PknH-like extracellular domain-containing protein</fullName>
    </recommendedName>
</protein>
<dbReference type="AlphaFoldDB" id="A0A941IVA6"/>
<accession>A0A941IVA6</accession>
<organism evidence="2 3">
    <name type="scientific">Actinospica durhamensis</name>
    <dbReference type="NCBI Taxonomy" id="1508375"/>
    <lineage>
        <taxon>Bacteria</taxon>
        <taxon>Bacillati</taxon>
        <taxon>Actinomycetota</taxon>
        <taxon>Actinomycetes</taxon>
        <taxon>Catenulisporales</taxon>
        <taxon>Actinospicaceae</taxon>
        <taxon>Actinospica</taxon>
    </lineage>
</organism>
<feature type="compositionally biased region" description="Polar residues" evidence="1">
    <location>
        <begin position="1"/>
        <end position="10"/>
    </location>
</feature>
<evidence type="ECO:0000313" key="2">
    <source>
        <dbReference type="EMBL" id="MBR7838933.1"/>
    </source>
</evidence>
<evidence type="ECO:0000256" key="1">
    <source>
        <dbReference type="SAM" id="MobiDB-lite"/>
    </source>
</evidence>
<gene>
    <name evidence="2" type="ORF">KDL01_37040</name>
</gene>
<dbReference type="Proteomes" id="UP000675781">
    <property type="component" value="Unassembled WGS sequence"/>
</dbReference>
<feature type="region of interest" description="Disordered" evidence="1">
    <location>
        <begin position="1"/>
        <end position="26"/>
    </location>
</feature>
<reference evidence="2" key="1">
    <citation type="submission" date="2021-04" db="EMBL/GenBank/DDBJ databases">
        <title>Genome based classification of Actinospica acidithermotolerans sp. nov., an actinobacterium isolated from an Indonesian hot spring.</title>
        <authorList>
            <person name="Kusuma A.B."/>
            <person name="Putra K.E."/>
            <person name="Nafisah S."/>
            <person name="Loh J."/>
            <person name="Nouioui I."/>
            <person name="Goodfellow M."/>
        </authorList>
    </citation>
    <scope>NUCLEOTIDE SEQUENCE</scope>
    <source>
        <strain evidence="2">CSCA 57</strain>
    </source>
</reference>
<proteinExistence type="predicted"/>
<dbReference type="RefSeq" id="WP_212533381.1">
    <property type="nucleotide sequence ID" value="NZ_JAGSOG010000350.1"/>
</dbReference>
<evidence type="ECO:0000313" key="3">
    <source>
        <dbReference type="Proteomes" id="UP000675781"/>
    </source>
</evidence>
<name>A0A941IVA6_9ACTN</name>
<dbReference type="EMBL" id="JAGSOG010000350">
    <property type="protein sequence ID" value="MBR7838933.1"/>
    <property type="molecule type" value="Genomic_DNA"/>
</dbReference>
<sequence length="223" mass="22910">MSPPTQSQAAGPSRSPGPLPASTARAVVRVSASPAVAAPTRNRPQLASSQVPGFAVEQWKPVGVPVTRAIDGHDIGENECASVVGASGWVQQSFSGGDGQNVAIQDTFTFADTSGARSALSAIATSMAGCQDVSRALQQKNGITSDAQVAKTAGSAFADAWQRRWTGVMGMSAAGPQINHIYVAVSDSELIVLQFTEFPGQAAAYHTAADPGVLTMLLKESAQ</sequence>
<comment type="caution">
    <text evidence="2">The sequence shown here is derived from an EMBL/GenBank/DDBJ whole genome shotgun (WGS) entry which is preliminary data.</text>
</comment>